<sequence length="261" mass="28681">MTTLQHSSLADLERKKAALGDHPAYQALDSLSSLRRFMEHHVICVLDFMSIVKSLQRDLTSMGPVWLPPADAEVARFINEIILDEESDAEFPRYAAAAGLGRRGPASHFEWYLAAMDEVGADTGPIRGVVERLRAGEDPLKVLRSCALPDASAEFGRHTFELLCRPLHVRAAVFFHGREDVIPRMFMPLVRELQASGTPCGLLLGYLERHIQADGDHHGPLARQMLATIFGGDVAKISEGILAAEAALEARRALWDALAPV</sequence>
<keyword evidence="2" id="KW-1185">Reference proteome</keyword>
<organism evidence="1 2">
    <name type="scientific">Saltatorellus ferox</name>
    <dbReference type="NCBI Taxonomy" id="2528018"/>
    <lineage>
        <taxon>Bacteria</taxon>
        <taxon>Pseudomonadati</taxon>
        <taxon>Planctomycetota</taxon>
        <taxon>Planctomycetia</taxon>
        <taxon>Planctomycetia incertae sedis</taxon>
        <taxon>Saltatorellus</taxon>
    </lineage>
</organism>
<name>A0A518EYA0_9BACT</name>
<dbReference type="EMBL" id="CP036434">
    <property type="protein sequence ID" value="QDV09058.1"/>
    <property type="molecule type" value="Genomic_DNA"/>
</dbReference>
<dbReference type="InterPro" id="IPR016084">
    <property type="entry name" value="Haem_Oase-like_multi-hlx"/>
</dbReference>
<dbReference type="AlphaFoldDB" id="A0A518EYA0"/>
<proteinExistence type="predicted"/>
<dbReference type="Pfam" id="PF11251">
    <property type="entry name" value="DUF3050"/>
    <property type="match status" value="1"/>
</dbReference>
<reference evidence="1 2" key="1">
    <citation type="submission" date="2019-02" db="EMBL/GenBank/DDBJ databases">
        <title>Deep-cultivation of Planctomycetes and their phenomic and genomic characterization uncovers novel biology.</title>
        <authorList>
            <person name="Wiegand S."/>
            <person name="Jogler M."/>
            <person name="Boedeker C."/>
            <person name="Pinto D."/>
            <person name="Vollmers J."/>
            <person name="Rivas-Marin E."/>
            <person name="Kohn T."/>
            <person name="Peeters S.H."/>
            <person name="Heuer A."/>
            <person name="Rast P."/>
            <person name="Oberbeckmann S."/>
            <person name="Bunk B."/>
            <person name="Jeske O."/>
            <person name="Meyerdierks A."/>
            <person name="Storesund J.E."/>
            <person name="Kallscheuer N."/>
            <person name="Luecker S."/>
            <person name="Lage O.M."/>
            <person name="Pohl T."/>
            <person name="Merkel B.J."/>
            <person name="Hornburger P."/>
            <person name="Mueller R.-W."/>
            <person name="Bruemmer F."/>
            <person name="Labrenz M."/>
            <person name="Spormann A.M."/>
            <person name="Op den Camp H."/>
            <person name="Overmann J."/>
            <person name="Amann R."/>
            <person name="Jetten M.S.M."/>
            <person name="Mascher T."/>
            <person name="Medema M.H."/>
            <person name="Devos D.P."/>
            <person name="Kaster A.-K."/>
            <person name="Ovreas L."/>
            <person name="Rohde M."/>
            <person name="Galperin M.Y."/>
            <person name="Jogler C."/>
        </authorList>
    </citation>
    <scope>NUCLEOTIDE SEQUENCE [LARGE SCALE GENOMIC DNA]</scope>
    <source>
        <strain evidence="1 2">Poly30</strain>
    </source>
</reference>
<evidence type="ECO:0000313" key="1">
    <source>
        <dbReference type="EMBL" id="QDV09058.1"/>
    </source>
</evidence>
<gene>
    <name evidence="1" type="ORF">Poly30_46150</name>
</gene>
<dbReference type="Proteomes" id="UP000320390">
    <property type="component" value="Chromosome"/>
</dbReference>
<evidence type="ECO:0000313" key="2">
    <source>
        <dbReference type="Proteomes" id="UP000320390"/>
    </source>
</evidence>
<dbReference type="InterPro" id="IPR024423">
    <property type="entry name" value="DUF3050"/>
</dbReference>
<protein>
    <recommendedName>
        <fullName evidence="3">Heme oxygenase</fullName>
    </recommendedName>
</protein>
<dbReference type="Gene3D" id="1.20.910.10">
    <property type="entry name" value="Heme oxygenase-like"/>
    <property type="match status" value="1"/>
</dbReference>
<dbReference type="RefSeq" id="WP_419190519.1">
    <property type="nucleotide sequence ID" value="NZ_CP036434.1"/>
</dbReference>
<evidence type="ECO:0008006" key="3">
    <source>
        <dbReference type="Google" id="ProtNLM"/>
    </source>
</evidence>
<accession>A0A518EYA0</accession>